<keyword evidence="5" id="KW-0808">Transferase</keyword>
<dbReference type="GO" id="GO:0006166">
    <property type="term" value="P:purine ribonucleoside salvage"/>
    <property type="evidence" value="ECO:0007669"/>
    <property type="project" value="UniProtKB-KW"/>
</dbReference>
<dbReference type="CDD" id="cd09009">
    <property type="entry name" value="PNP-EcPNPII_like"/>
    <property type="match status" value="1"/>
</dbReference>
<dbReference type="SUPFAM" id="SSF53167">
    <property type="entry name" value="Purine and uridine phosphorylases"/>
    <property type="match status" value="1"/>
</dbReference>
<dbReference type="InterPro" id="IPR035994">
    <property type="entry name" value="Nucleoside_phosphorylase_sf"/>
</dbReference>
<dbReference type="Proteomes" id="UP001108240">
    <property type="component" value="Unplaced"/>
</dbReference>
<dbReference type="PANTHER" id="PTHR11904:SF12">
    <property type="entry name" value="PURINE NUCLEOSIDE PHOSPHORYLASE"/>
    <property type="match status" value="1"/>
</dbReference>
<reference evidence="14" key="2">
    <citation type="submission" date="2025-09" db="UniProtKB">
        <authorList>
            <consortium name="Ensembl"/>
        </authorList>
    </citation>
    <scope>IDENTIFICATION</scope>
</reference>
<keyword evidence="4" id="KW-0328">Glycosyltransferase</keyword>
<evidence type="ECO:0000256" key="9">
    <source>
        <dbReference type="ARBA" id="ARBA00023950"/>
    </source>
</evidence>
<keyword evidence="15" id="KW-1185">Reference proteome</keyword>
<dbReference type="EC" id="2.4.2.1" evidence="3"/>
<evidence type="ECO:0000256" key="10">
    <source>
        <dbReference type="ARBA" id="ARBA00023970"/>
    </source>
</evidence>
<comment type="catalytic activity">
    <reaction evidence="8">
        <text>2'-deoxyguanosine + phosphate = 2-deoxy-alpha-D-ribose 1-phosphate + guanine</text>
        <dbReference type="Rhea" id="RHEA:27738"/>
        <dbReference type="ChEBI" id="CHEBI:16235"/>
        <dbReference type="ChEBI" id="CHEBI:17172"/>
        <dbReference type="ChEBI" id="CHEBI:43474"/>
        <dbReference type="ChEBI" id="CHEBI:57259"/>
        <dbReference type="EC" id="2.4.2.1"/>
    </reaction>
</comment>
<dbReference type="PANTHER" id="PTHR11904">
    <property type="entry name" value="METHYLTHIOADENOSINE/PURINE NUCLEOSIDE PHOSPHORYLASE"/>
    <property type="match status" value="1"/>
</dbReference>
<dbReference type="GO" id="GO:0004731">
    <property type="term" value="F:purine-nucleoside phosphorylase activity"/>
    <property type="evidence" value="ECO:0007669"/>
    <property type="project" value="UniProtKB-EC"/>
</dbReference>
<reference evidence="14" key="1">
    <citation type="submission" date="2025-08" db="UniProtKB">
        <authorList>
            <consortium name="Ensembl"/>
        </authorList>
    </citation>
    <scope>IDENTIFICATION</scope>
</reference>
<accession>A0A9J7YDW1</accession>
<comment type="catalytic activity">
    <reaction evidence="9">
        <text>2'-deoxyinosine + phosphate = 2-deoxy-alpha-D-ribose 1-phosphate + hypoxanthine</text>
        <dbReference type="Rhea" id="RHEA:27750"/>
        <dbReference type="ChEBI" id="CHEBI:17368"/>
        <dbReference type="ChEBI" id="CHEBI:28997"/>
        <dbReference type="ChEBI" id="CHEBI:43474"/>
        <dbReference type="ChEBI" id="CHEBI:57259"/>
        <dbReference type="EC" id="2.4.2.1"/>
    </reaction>
</comment>
<dbReference type="Gene3D" id="3.40.50.1580">
    <property type="entry name" value="Nucleoside phosphorylase domain"/>
    <property type="match status" value="1"/>
</dbReference>
<organism evidence="14 15">
    <name type="scientific">Cyprinus carpio carpio</name>
    <dbReference type="NCBI Taxonomy" id="630221"/>
    <lineage>
        <taxon>Eukaryota</taxon>
        <taxon>Metazoa</taxon>
        <taxon>Chordata</taxon>
        <taxon>Craniata</taxon>
        <taxon>Vertebrata</taxon>
        <taxon>Euteleostomi</taxon>
        <taxon>Actinopterygii</taxon>
        <taxon>Neopterygii</taxon>
        <taxon>Teleostei</taxon>
        <taxon>Ostariophysi</taxon>
        <taxon>Cypriniformes</taxon>
        <taxon>Cyprinidae</taxon>
        <taxon>Cyprininae</taxon>
        <taxon>Cyprinus</taxon>
    </lineage>
</organism>
<evidence type="ECO:0000313" key="14">
    <source>
        <dbReference type="Ensembl" id="ENSCCRP00000117033.1"/>
    </source>
</evidence>
<dbReference type="AlphaFoldDB" id="A0A9J7YDW1"/>
<evidence type="ECO:0000256" key="3">
    <source>
        <dbReference type="ARBA" id="ARBA00011886"/>
    </source>
</evidence>
<sequence length="275" mass="29542">MFEDSTTAYSYEECKATADWLLAQAPVRPLLGIVCGSGLGGLAEMLKDKLLIDYSDIPNFPQSTVHGHAGKLVFGTLKGKPCVCMQGRFHLYEGYPIQKTTMPMRVFKLMGVETVILTNAAGGLNQDFKVGDIMVIKDHINIPGFAGNNPLVGANDERHEHGSRGDRGASLRDEGGGSVSDHQSGGDGLLQREESQSRGGPADGRTESAADGETRLHHGLPHEDTKALTANTSTRTSLDARMLVIDVTFSLTVFTFQGQRVLGNISLLCLSSKLL</sequence>
<protein>
    <recommendedName>
        <fullName evidence="3">purine-nucleoside phosphorylase</fullName>
        <ecNumber evidence="3">2.4.2.1</ecNumber>
    </recommendedName>
    <alternativeName>
        <fullName evidence="11">Inosine-guanosine phosphorylase</fullName>
    </alternativeName>
</protein>
<dbReference type="GeneTree" id="ENSGT00950000182991"/>
<dbReference type="GO" id="GO:0005737">
    <property type="term" value="C:cytoplasm"/>
    <property type="evidence" value="ECO:0007669"/>
    <property type="project" value="TreeGrafter"/>
</dbReference>
<dbReference type="Ensembl" id="ENSCCRT00000160426.1">
    <property type="protein sequence ID" value="ENSCCRP00000117033.1"/>
    <property type="gene ID" value="ENSCCRG00000065090.1"/>
</dbReference>
<evidence type="ECO:0000256" key="5">
    <source>
        <dbReference type="ARBA" id="ARBA00022679"/>
    </source>
</evidence>
<comment type="catalytic activity">
    <reaction evidence="10">
        <text>guanosine + phosphate = alpha-D-ribose 1-phosphate + guanine</text>
        <dbReference type="Rhea" id="RHEA:13233"/>
        <dbReference type="ChEBI" id="CHEBI:16235"/>
        <dbReference type="ChEBI" id="CHEBI:16750"/>
        <dbReference type="ChEBI" id="CHEBI:43474"/>
        <dbReference type="ChEBI" id="CHEBI:57720"/>
        <dbReference type="EC" id="2.4.2.1"/>
    </reaction>
</comment>
<name>A0A9J7YDW1_CYPCA</name>
<dbReference type="Pfam" id="PF01048">
    <property type="entry name" value="PNP_UDP_1"/>
    <property type="match status" value="1"/>
</dbReference>
<comment type="catalytic activity">
    <reaction evidence="7">
        <text>inosine + phosphate = alpha-D-ribose 1-phosphate + hypoxanthine</text>
        <dbReference type="Rhea" id="RHEA:27646"/>
        <dbReference type="ChEBI" id="CHEBI:17368"/>
        <dbReference type="ChEBI" id="CHEBI:17596"/>
        <dbReference type="ChEBI" id="CHEBI:43474"/>
        <dbReference type="ChEBI" id="CHEBI:57720"/>
        <dbReference type="EC" id="2.4.2.1"/>
    </reaction>
</comment>
<proteinExistence type="inferred from homology"/>
<evidence type="ECO:0000256" key="11">
    <source>
        <dbReference type="ARBA" id="ARBA00031036"/>
    </source>
</evidence>
<evidence type="ECO:0000256" key="12">
    <source>
        <dbReference type="SAM" id="MobiDB-lite"/>
    </source>
</evidence>
<feature type="region of interest" description="Disordered" evidence="12">
    <location>
        <begin position="151"/>
        <end position="222"/>
    </location>
</feature>
<feature type="domain" description="Nucleoside phosphorylase" evidence="13">
    <location>
        <begin position="31"/>
        <end position="161"/>
    </location>
</feature>
<evidence type="ECO:0000256" key="7">
    <source>
        <dbReference type="ARBA" id="ARBA00023918"/>
    </source>
</evidence>
<dbReference type="InterPro" id="IPR018099">
    <property type="entry name" value="Purine_phosphorylase-2_CS"/>
</dbReference>
<evidence type="ECO:0000256" key="8">
    <source>
        <dbReference type="ARBA" id="ARBA00023929"/>
    </source>
</evidence>
<dbReference type="PROSITE" id="PS01240">
    <property type="entry name" value="PNP_MTAP_2"/>
    <property type="match status" value="1"/>
</dbReference>
<dbReference type="InterPro" id="IPR011268">
    <property type="entry name" value="Purine_phosphorylase"/>
</dbReference>
<evidence type="ECO:0000256" key="2">
    <source>
        <dbReference type="ARBA" id="ARBA00006751"/>
    </source>
</evidence>
<comment type="pathway">
    <text evidence="1">Purine metabolism; purine nucleoside salvage.</text>
</comment>
<feature type="compositionally biased region" description="Basic and acidic residues" evidence="12">
    <location>
        <begin position="155"/>
        <end position="175"/>
    </location>
</feature>
<comment type="similarity">
    <text evidence="2">Belongs to the PNP/MTAP phosphorylase family.</text>
</comment>
<evidence type="ECO:0000313" key="15">
    <source>
        <dbReference type="Proteomes" id="UP001108240"/>
    </source>
</evidence>
<keyword evidence="6" id="KW-0660">Purine salvage</keyword>
<evidence type="ECO:0000259" key="13">
    <source>
        <dbReference type="Pfam" id="PF01048"/>
    </source>
</evidence>
<evidence type="ECO:0000256" key="6">
    <source>
        <dbReference type="ARBA" id="ARBA00022726"/>
    </source>
</evidence>
<feature type="compositionally biased region" description="Basic and acidic residues" evidence="12">
    <location>
        <begin position="204"/>
        <end position="222"/>
    </location>
</feature>
<evidence type="ECO:0000256" key="4">
    <source>
        <dbReference type="ARBA" id="ARBA00022676"/>
    </source>
</evidence>
<evidence type="ECO:0000256" key="1">
    <source>
        <dbReference type="ARBA" id="ARBA00005058"/>
    </source>
</evidence>
<dbReference type="InterPro" id="IPR000845">
    <property type="entry name" value="Nucleoside_phosphorylase_d"/>
</dbReference>